<dbReference type="AlphaFoldDB" id="A0A2W4B7V6"/>
<keyword evidence="3" id="KW-1185">Reference proteome</keyword>
<sequence length="82" mass="9563">MVGFSHPHYIMHLIIELGKNKINKNITKIAESSMTKEKSVSALRRSIATNKWKECFVFTIHLVLISVMFYSFFKSVHIIFTM</sequence>
<evidence type="ECO:0000313" key="3">
    <source>
        <dbReference type="Proteomes" id="UP000249828"/>
    </source>
</evidence>
<name>A0A2W4B7V6_9ENTE</name>
<dbReference type="STRING" id="1077675.BCR22_10690"/>
<proteinExistence type="predicted"/>
<feature type="transmembrane region" description="Helical" evidence="1">
    <location>
        <begin position="55"/>
        <end position="73"/>
    </location>
</feature>
<organism evidence="2 3">
    <name type="scientific">Enterococcus plantarum</name>
    <dbReference type="NCBI Taxonomy" id="1077675"/>
    <lineage>
        <taxon>Bacteria</taxon>
        <taxon>Bacillati</taxon>
        <taxon>Bacillota</taxon>
        <taxon>Bacilli</taxon>
        <taxon>Lactobacillales</taxon>
        <taxon>Enterococcaceae</taxon>
        <taxon>Enterococcus</taxon>
    </lineage>
</organism>
<dbReference type="EMBL" id="PIEU01000088">
    <property type="protein sequence ID" value="PZL72155.1"/>
    <property type="molecule type" value="Genomic_DNA"/>
</dbReference>
<evidence type="ECO:0000256" key="1">
    <source>
        <dbReference type="SAM" id="Phobius"/>
    </source>
</evidence>
<gene>
    <name evidence="2" type="ORF">CI088_11140</name>
</gene>
<accession>A0A2W4B7V6</accession>
<keyword evidence="1" id="KW-0472">Membrane</keyword>
<dbReference type="Proteomes" id="UP000249828">
    <property type="component" value="Unassembled WGS sequence"/>
</dbReference>
<keyword evidence="1" id="KW-0812">Transmembrane</keyword>
<reference evidence="2 3" key="1">
    <citation type="submission" date="2017-11" db="EMBL/GenBank/DDBJ databases">
        <title>Draft genome sequence of Enterococcus plantarum TRW2 strain isolated from lettuce.</title>
        <authorList>
            <person name="Kim E.B."/>
            <person name="Marco M.L."/>
            <person name="Williams T.R."/>
            <person name="You I.H."/>
        </authorList>
    </citation>
    <scope>NUCLEOTIDE SEQUENCE [LARGE SCALE GENOMIC DNA]</scope>
    <source>
        <strain evidence="2 3">TRW2</strain>
    </source>
</reference>
<protein>
    <submittedName>
        <fullName evidence="2">Uncharacterized protein</fullName>
    </submittedName>
</protein>
<evidence type="ECO:0000313" key="2">
    <source>
        <dbReference type="EMBL" id="PZL72155.1"/>
    </source>
</evidence>
<keyword evidence="1" id="KW-1133">Transmembrane helix</keyword>
<comment type="caution">
    <text evidence="2">The sequence shown here is derived from an EMBL/GenBank/DDBJ whole genome shotgun (WGS) entry which is preliminary data.</text>
</comment>